<gene>
    <name evidence="2" type="ORF">GCM10009020_09160</name>
</gene>
<sequence length="371" mass="41881">MHSDALDATYEVRRYRPEDRSGVLALDEAVWDRNRGGRWFDWKYGQNPYVDHVPLFVAVTDDEVVGARPFMAFQLRAGDETALALQPADTMVHPDHRRQGLFTRMTERALEFYRERGVELFFNFPNEASLPGYRKLGWRSVDDKRTFYRVQSPDAFVPQYADGRAATLLGQLAAPIVRGYHDVRTELAQPPPELSVDRRAGVDAEALTELYRRNPPSQLHARRDVEFYEWRFDSPVWSHSTYVAAADGDPAVGLVTRTRTTNDDIAIAQIAEVVPMDGGRRWREGVAELLGDALGDHADADVVAITGAVVPDDVLTAYGFSPDDRLPLSKFSDHRCALVVRPLDGESWSLNGRDLTRSVNWLLSYGERDTT</sequence>
<feature type="domain" description="N-acetyltransferase" evidence="1">
    <location>
        <begin position="10"/>
        <end position="163"/>
    </location>
</feature>
<dbReference type="CDD" id="cd04301">
    <property type="entry name" value="NAT_SF"/>
    <property type="match status" value="1"/>
</dbReference>
<dbReference type="AlphaFoldDB" id="A0AAV3T7M6"/>
<dbReference type="Pfam" id="PF13527">
    <property type="entry name" value="Acetyltransf_9"/>
    <property type="match status" value="1"/>
</dbReference>
<dbReference type="PROSITE" id="PS51186">
    <property type="entry name" value="GNAT"/>
    <property type="match status" value="1"/>
</dbReference>
<reference evidence="2 3" key="1">
    <citation type="journal article" date="2019" name="Int. J. Syst. Evol. Microbiol.">
        <title>The Global Catalogue of Microorganisms (GCM) 10K type strain sequencing project: providing services to taxonomists for standard genome sequencing and annotation.</title>
        <authorList>
            <consortium name="The Broad Institute Genomics Platform"/>
            <consortium name="The Broad Institute Genome Sequencing Center for Infectious Disease"/>
            <person name="Wu L."/>
            <person name="Ma J."/>
        </authorList>
    </citation>
    <scope>NUCLEOTIDE SEQUENCE [LARGE SCALE GENOMIC DNA]</scope>
    <source>
        <strain evidence="2 3">JCM 16328</strain>
    </source>
</reference>
<evidence type="ECO:0000313" key="3">
    <source>
        <dbReference type="Proteomes" id="UP001500420"/>
    </source>
</evidence>
<accession>A0AAV3T7M6</accession>
<evidence type="ECO:0000313" key="2">
    <source>
        <dbReference type="EMBL" id="GAA0666124.1"/>
    </source>
</evidence>
<evidence type="ECO:0000259" key="1">
    <source>
        <dbReference type="PROSITE" id="PS51186"/>
    </source>
</evidence>
<dbReference type="EMBL" id="BAAADV010000001">
    <property type="protein sequence ID" value="GAA0666124.1"/>
    <property type="molecule type" value="Genomic_DNA"/>
</dbReference>
<dbReference type="InterPro" id="IPR016181">
    <property type="entry name" value="Acyl_CoA_acyltransferase"/>
</dbReference>
<proteinExistence type="predicted"/>
<dbReference type="RefSeq" id="WP_343772709.1">
    <property type="nucleotide sequence ID" value="NZ_BAAADV010000001.1"/>
</dbReference>
<dbReference type="SUPFAM" id="SSF55729">
    <property type="entry name" value="Acyl-CoA N-acyltransferases (Nat)"/>
    <property type="match status" value="1"/>
</dbReference>
<protein>
    <recommendedName>
        <fullName evidence="1">N-acetyltransferase domain-containing protein</fullName>
    </recommendedName>
</protein>
<keyword evidence="3" id="KW-1185">Reference proteome</keyword>
<comment type="caution">
    <text evidence="2">The sequence shown here is derived from an EMBL/GenBank/DDBJ whole genome shotgun (WGS) entry which is preliminary data.</text>
</comment>
<dbReference type="InterPro" id="IPR000182">
    <property type="entry name" value="GNAT_dom"/>
</dbReference>
<dbReference type="Proteomes" id="UP001500420">
    <property type="component" value="Unassembled WGS sequence"/>
</dbReference>
<dbReference type="GO" id="GO:0016747">
    <property type="term" value="F:acyltransferase activity, transferring groups other than amino-acyl groups"/>
    <property type="evidence" value="ECO:0007669"/>
    <property type="project" value="InterPro"/>
</dbReference>
<dbReference type="Gene3D" id="3.40.630.30">
    <property type="match status" value="1"/>
</dbReference>
<organism evidence="2 3">
    <name type="scientific">Natronoarchaeum mannanilyticum</name>
    <dbReference type="NCBI Taxonomy" id="926360"/>
    <lineage>
        <taxon>Archaea</taxon>
        <taxon>Methanobacteriati</taxon>
        <taxon>Methanobacteriota</taxon>
        <taxon>Stenosarchaea group</taxon>
        <taxon>Halobacteria</taxon>
        <taxon>Halobacteriales</taxon>
        <taxon>Natronoarchaeaceae</taxon>
    </lineage>
</organism>
<name>A0AAV3T7M6_9EURY</name>